<dbReference type="InterPro" id="IPR036237">
    <property type="entry name" value="Xyl_isomerase-like_sf"/>
</dbReference>
<evidence type="ECO:0000313" key="3">
    <source>
        <dbReference type="EMBL" id="SUQ13918.1"/>
    </source>
</evidence>
<dbReference type="PANTHER" id="PTHR43489:SF7">
    <property type="entry name" value="3-DEHYDRO-D-GULOSIDE 4-EPIMERASE-RELATED"/>
    <property type="match status" value="1"/>
</dbReference>
<feature type="domain" description="Xylose isomerase-like TIM barrel" evidence="2">
    <location>
        <begin position="24"/>
        <end position="260"/>
    </location>
</feature>
<dbReference type="Proteomes" id="UP000254051">
    <property type="component" value="Unassembled WGS sequence"/>
</dbReference>
<gene>
    <name evidence="3" type="ORF">SAMN05216529_104230</name>
</gene>
<sequence length="293" mass="33047">MKFGTGYAYWGTNWECDYLTLTKKVADIGFDILEIGADHLYDMSDQEIAALKKAGEENGIEFTTNSGPSKENDFSSADAGVREHALIYFKKVLQNMNKLGSKALVGAIYSFWPTDFVDTDKEAAWDRSIEGLKKLSKTAEELDIECALEVLNRNETYILTDCAESIEYVEKVGSDKITLLLDTYHMNIEEDNIYDAIRKAGKYLGHLHVGECNRKLPGMNNSINWPEIGKALRDIDYQKAVVMEPFILKGGQVGRDIRVWRDLSDQATPEQMDHYIKESLVFLKKCCLGIGGK</sequence>
<evidence type="ECO:0000256" key="1">
    <source>
        <dbReference type="ARBA" id="ARBA00023235"/>
    </source>
</evidence>
<reference evidence="4" key="1">
    <citation type="submission" date="2017-07" db="EMBL/GenBank/DDBJ databases">
        <authorList>
            <person name="Varghese N."/>
            <person name="Submissions S."/>
        </authorList>
    </citation>
    <scope>NUCLEOTIDE SEQUENCE [LARGE SCALE GENOMIC DNA]</scope>
    <source>
        <strain evidence="4">NLAE-zl-C134</strain>
    </source>
</reference>
<proteinExistence type="predicted"/>
<name>A0A316A042_9FIRM</name>
<dbReference type="SUPFAM" id="SSF51658">
    <property type="entry name" value="Xylose isomerase-like"/>
    <property type="match status" value="1"/>
</dbReference>
<organism evidence="3 4">
    <name type="scientific">Faecalicatena contorta</name>
    <dbReference type="NCBI Taxonomy" id="39482"/>
    <lineage>
        <taxon>Bacteria</taxon>
        <taxon>Bacillati</taxon>
        <taxon>Bacillota</taxon>
        <taxon>Clostridia</taxon>
        <taxon>Lachnospirales</taxon>
        <taxon>Lachnospiraceae</taxon>
        <taxon>Faecalicatena</taxon>
    </lineage>
</organism>
<dbReference type="AlphaFoldDB" id="A0A316A042"/>
<dbReference type="InterPro" id="IPR050417">
    <property type="entry name" value="Sugar_Epim/Isomerase"/>
</dbReference>
<dbReference type="RefSeq" id="WP_109710291.1">
    <property type="nucleotide sequence ID" value="NZ_QGDS01000004.1"/>
</dbReference>
<dbReference type="Gene3D" id="3.20.20.150">
    <property type="entry name" value="Divalent-metal-dependent TIM barrel enzymes"/>
    <property type="match status" value="1"/>
</dbReference>
<dbReference type="Pfam" id="PF01261">
    <property type="entry name" value="AP_endonuc_2"/>
    <property type="match status" value="1"/>
</dbReference>
<dbReference type="PANTHER" id="PTHR43489">
    <property type="entry name" value="ISOMERASE"/>
    <property type="match status" value="1"/>
</dbReference>
<keyword evidence="4" id="KW-1185">Reference proteome</keyword>
<protein>
    <submittedName>
        <fullName evidence="3">D-tagatose 3-epimerase</fullName>
    </submittedName>
</protein>
<evidence type="ECO:0000313" key="4">
    <source>
        <dbReference type="Proteomes" id="UP000254051"/>
    </source>
</evidence>
<dbReference type="OrthoDB" id="9786584at2"/>
<dbReference type="GO" id="GO:0016853">
    <property type="term" value="F:isomerase activity"/>
    <property type="evidence" value="ECO:0007669"/>
    <property type="project" value="UniProtKB-KW"/>
</dbReference>
<accession>A0A316A042</accession>
<keyword evidence="1" id="KW-0413">Isomerase</keyword>
<dbReference type="EMBL" id="UHJJ01000004">
    <property type="protein sequence ID" value="SUQ13918.1"/>
    <property type="molecule type" value="Genomic_DNA"/>
</dbReference>
<dbReference type="InterPro" id="IPR013022">
    <property type="entry name" value="Xyl_isomerase-like_TIM-brl"/>
</dbReference>
<evidence type="ECO:0000259" key="2">
    <source>
        <dbReference type="Pfam" id="PF01261"/>
    </source>
</evidence>